<protein>
    <submittedName>
        <fullName evidence="2">Uncharacterized protein</fullName>
    </submittedName>
</protein>
<reference evidence="2" key="1">
    <citation type="journal article" date="2021" name="Environ. Microbiol.">
        <title>Genomic characterization of three novel Desulfobacterota classes expand the metabolic and phylogenetic diversity of the phylum.</title>
        <authorList>
            <person name="Murphy C.L."/>
            <person name="Biggerstaff J."/>
            <person name="Eichhorn A."/>
            <person name="Ewing E."/>
            <person name="Shahan R."/>
            <person name="Soriano D."/>
            <person name="Stewart S."/>
            <person name="VanMol K."/>
            <person name="Walker R."/>
            <person name="Walters P."/>
            <person name="Elshahed M.S."/>
            <person name="Youssef N.H."/>
        </authorList>
    </citation>
    <scope>NUCLEOTIDE SEQUENCE</scope>
    <source>
        <strain evidence="2">Zod_Metabat.24</strain>
    </source>
</reference>
<keyword evidence="1" id="KW-0812">Transmembrane</keyword>
<feature type="transmembrane region" description="Helical" evidence="1">
    <location>
        <begin position="109"/>
        <end position="129"/>
    </location>
</feature>
<evidence type="ECO:0000256" key="1">
    <source>
        <dbReference type="SAM" id="Phobius"/>
    </source>
</evidence>
<dbReference type="Proteomes" id="UP000809273">
    <property type="component" value="Unassembled WGS sequence"/>
</dbReference>
<reference evidence="2" key="2">
    <citation type="submission" date="2021-01" db="EMBL/GenBank/DDBJ databases">
        <authorList>
            <person name="Hahn C.R."/>
            <person name="Youssef N.H."/>
            <person name="Elshahed M."/>
        </authorList>
    </citation>
    <scope>NUCLEOTIDE SEQUENCE</scope>
    <source>
        <strain evidence="2">Zod_Metabat.24</strain>
    </source>
</reference>
<feature type="transmembrane region" description="Helical" evidence="1">
    <location>
        <begin position="49"/>
        <end position="70"/>
    </location>
</feature>
<feature type="transmembrane region" description="Helical" evidence="1">
    <location>
        <begin position="18"/>
        <end position="37"/>
    </location>
</feature>
<organism evidence="2 3">
    <name type="scientific">Candidatus Zymogenus saltonus</name>
    <dbReference type="NCBI Taxonomy" id="2844893"/>
    <lineage>
        <taxon>Bacteria</taxon>
        <taxon>Deltaproteobacteria</taxon>
        <taxon>Candidatus Zymogenia</taxon>
        <taxon>Candidatus Zymogeniales</taxon>
        <taxon>Candidatus Zymogenaceae</taxon>
        <taxon>Candidatus Zymogenus</taxon>
    </lineage>
</organism>
<feature type="transmembrane region" description="Helical" evidence="1">
    <location>
        <begin position="82"/>
        <end position="103"/>
    </location>
</feature>
<dbReference type="AlphaFoldDB" id="A0A9D8PMC3"/>
<evidence type="ECO:0000313" key="2">
    <source>
        <dbReference type="EMBL" id="MBN1573226.1"/>
    </source>
</evidence>
<name>A0A9D8PMC3_9DELT</name>
<comment type="caution">
    <text evidence="2">The sequence shown here is derived from an EMBL/GenBank/DDBJ whole genome shotgun (WGS) entry which is preliminary data.</text>
</comment>
<keyword evidence="1" id="KW-1133">Transmembrane helix</keyword>
<evidence type="ECO:0000313" key="3">
    <source>
        <dbReference type="Proteomes" id="UP000809273"/>
    </source>
</evidence>
<dbReference type="EMBL" id="JAFGIX010000043">
    <property type="protein sequence ID" value="MBN1573226.1"/>
    <property type="molecule type" value="Genomic_DNA"/>
</dbReference>
<sequence>MMAKKDTKKGREVYYRHLFFVGALWNWGASVVFILFYKKIFTLLGMEIPLYPSIMHLFLVLVVTFGIGYYWVSRDIQKNHDIVRMGIIGKTLVFLLFLFHSLFGNLHPLFITVGAGDLIFAVLFIEFLISSKKR</sequence>
<keyword evidence="1" id="KW-0472">Membrane</keyword>
<accession>A0A9D8PMC3</accession>
<gene>
    <name evidence="2" type="ORF">JW984_08540</name>
</gene>
<proteinExistence type="predicted"/>